<dbReference type="SUPFAM" id="SSF109604">
    <property type="entry name" value="HD-domain/PDEase-like"/>
    <property type="match status" value="1"/>
</dbReference>
<dbReference type="RefSeq" id="WP_188576804.1">
    <property type="nucleotide sequence ID" value="NZ_BMCT01000001.1"/>
</dbReference>
<accession>A0A917BTR2</accession>
<evidence type="ECO:0000313" key="2">
    <source>
        <dbReference type="Proteomes" id="UP000606044"/>
    </source>
</evidence>
<comment type="caution">
    <text evidence="1">The sequence shown here is derived from an EMBL/GenBank/DDBJ whole genome shotgun (WGS) entry which is preliminary data.</text>
</comment>
<dbReference type="Gene3D" id="1.10.3210.10">
    <property type="entry name" value="Hypothetical protein af1432"/>
    <property type="match status" value="1"/>
</dbReference>
<proteinExistence type="predicted"/>
<reference evidence="1" key="2">
    <citation type="submission" date="2020-09" db="EMBL/GenBank/DDBJ databases">
        <authorList>
            <person name="Sun Q."/>
            <person name="Sedlacek I."/>
        </authorList>
    </citation>
    <scope>NUCLEOTIDE SEQUENCE</scope>
    <source>
        <strain evidence="1">CCM 7897</strain>
    </source>
</reference>
<keyword evidence="2" id="KW-1185">Reference proteome</keyword>
<evidence type="ECO:0008006" key="3">
    <source>
        <dbReference type="Google" id="ProtNLM"/>
    </source>
</evidence>
<sequence length="227" mass="24639">MTAPDIWMQTGTCRALDLISPTAAGIDLMTDVAEALARTARFSGHVRAGVYSVAQHTCLGTDAILKATGSLTIARAFHLHDAHDFAIGNIGTPTVEALEERVGQELAKLMPHMADQAARIGRACFRKAHSGQKRDLDAAIYGAAGHPYPPAPEILQAVKAWDLRMLRTERDHLFNGVPFPWADAVEAAEPVPLTGRISIWPWPKAADEWRARLLMLFPHLVPSADAA</sequence>
<dbReference type="Proteomes" id="UP000606044">
    <property type="component" value="Unassembled WGS sequence"/>
</dbReference>
<gene>
    <name evidence="1" type="ORF">GCM10007301_15140</name>
</gene>
<reference evidence="1" key="1">
    <citation type="journal article" date="2014" name="Int. J. Syst. Evol. Microbiol.">
        <title>Complete genome sequence of Corynebacterium casei LMG S-19264T (=DSM 44701T), isolated from a smear-ripened cheese.</title>
        <authorList>
            <consortium name="US DOE Joint Genome Institute (JGI-PGF)"/>
            <person name="Walter F."/>
            <person name="Albersmeier A."/>
            <person name="Kalinowski J."/>
            <person name="Ruckert C."/>
        </authorList>
    </citation>
    <scope>NUCLEOTIDE SEQUENCE</scope>
    <source>
        <strain evidence="1">CCM 7897</strain>
    </source>
</reference>
<organism evidence="1 2">
    <name type="scientific">Azorhizobium oxalatiphilum</name>
    <dbReference type="NCBI Taxonomy" id="980631"/>
    <lineage>
        <taxon>Bacteria</taxon>
        <taxon>Pseudomonadati</taxon>
        <taxon>Pseudomonadota</taxon>
        <taxon>Alphaproteobacteria</taxon>
        <taxon>Hyphomicrobiales</taxon>
        <taxon>Xanthobacteraceae</taxon>
        <taxon>Azorhizobium</taxon>
    </lineage>
</organism>
<name>A0A917BTR2_9HYPH</name>
<dbReference type="EMBL" id="BMCT01000001">
    <property type="protein sequence ID" value="GGF56459.1"/>
    <property type="molecule type" value="Genomic_DNA"/>
</dbReference>
<evidence type="ECO:0000313" key="1">
    <source>
        <dbReference type="EMBL" id="GGF56459.1"/>
    </source>
</evidence>
<dbReference type="AlphaFoldDB" id="A0A917BTR2"/>
<protein>
    <recommendedName>
        <fullName evidence="3">HD domain-containing protein</fullName>
    </recommendedName>
</protein>